<dbReference type="Proteomes" id="UP001211987">
    <property type="component" value="Unassembled WGS sequence"/>
</dbReference>
<feature type="domain" description="Type II secretion system protein GspF" evidence="7">
    <location>
        <begin position="150"/>
        <end position="275"/>
    </location>
</feature>
<protein>
    <submittedName>
        <fullName evidence="8">Type II secretion system F family protein</fullName>
    </submittedName>
</protein>
<evidence type="ECO:0000256" key="3">
    <source>
        <dbReference type="ARBA" id="ARBA00022692"/>
    </source>
</evidence>
<dbReference type="EMBL" id="JAQLKE010000026">
    <property type="protein sequence ID" value="MDB7084859.1"/>
    <property type="molecule type" value="Genomic_DNA"/>
</dbReference>
<evidence type="ECO:0000256" key="6">
    <source>
        <dbReference type="SAM" id="Phobius"/>
    </source>
</evidence>
<dbReference type="PANTHER" id="PTHR35007:SF2">
    <property type="entry name" value="PILUS ASSEMBLE PROTEIN"/>
    <property type="match status" value="1"/>
</dbReference>
<dbReference type="AlphaFoldDB" id="A0AB35IQP0"/>
<evidence type="ECO:0000256" key="2">
    <source>
        <dbReference type="ARBA" id="ARBA00022475"/>
    </source>
</evidence>
<keyword evidence="3 6" id="KW-0812">Transmembrane</keyword>
<evidence type="ECO:0000256" key="4">
    <source>
        <dbReference type="ARBA" id="ARBA00022989"/>
    </source>
</evidence>
<accession>A0AB35IQP0</accession>
<evidence type="ECO:0000259" key="7">
    <source>
        <dbReference type="Pfam" id="PF00482"/>
    </source>
</evidence>
<dbReference type="GO" id="GO:0005886">
    <property type="term" value="C:plasma membrane"/>
    <property type="evidence" value="ECO:0007669"/>
    <property type="project" value="UniProtKB-SubCell"/>
</dbReference>
<feature type="transmembrane region" description="Helical" evidence="6">
    <location>
        <begin position="256"/>
        <end position="280"/>
    </location>
</feature>
<evidence type="ECO:0000256" key="5">
    <source>
        <dbReference type="ARBA" id="ARBA00023136"/>
    </source>
</evidence>
<feature type="transmembrane region" description="Helical" evidence="6">
    <location>
        <begin position="6"/>
        <end position="24"/>
    </location>
</feature>
<sequence>MKELLVYISIICIFLIGLSLYIYIQSKNNNENDIQVLINKIRKSSFVSQEVMMKKMEEIPYIQRKNQEIEKMIDITESEYTLDSIYKYRKIVLICTFAAFILVLIFVGFIPSILILAIGGLCSYVPDFRLKQDLSMKYQIFDNTLPDYISRVSLAMNAGMNLSQAMIIATRALDGDIKKEFVRFLADTERNQDDIAKPYINLRQRFPTKSCERFCSVVITGIKNGNKMSEILEKETNYINDETLIKMEEQGKKNEIVSTAISTGFIFIPITALLIAPIMMTSV</sequence>
<comment type="caution">
    <text evidence="8">The sequence shown here is derived from an EMBL/GenBank/DDBJ whole genome shotgun (WGS) entry which is preliminary data.</text>
</comment>
<evidence type="ECO:0000313" key="9">
    <source>
        <dbReference type="Proteomes" id="UP001211987"/>
    </source>
</evidence>
<dbReference type="InterPro" id="IPR018076">
    <property type="entry name" value="T2SS_GspF_dom"/>
</dbReference>
<keyword evidence="5 6" id="KW-0472">Membrane</keyword>
<gene>
    <name evidence="8" type="ORF">PM738_13695</name>
</gene>
<name>A0AB35IQP0_9FIRM</name>
<dbReference type="Pfam" id="PF00482">
    <property type="entry name" value="T2SSF"/>
    <property type="match status" value="1"/>
</dbReference>
<dbReference type="RefSeq" id="WP_009009715.1">
    <property type="nucleotide sequence ID" value="NZ_JADPBJ010000012.1"/>
</dbReference>
<reference evidence="8" key="1">
    <citation type="submission" date="2023-01" db="EMBL/GenBank/DDBJ databases">
        <title>Human gut microbiome strain richness.</title>
        <authorList>
            <person name="Chen-Liaw A."/>
        </authorList>
    </citation>
    <scope>NUCLEOTIDE SEQUENCE</scope>
    <source>
        <strain evidence="8">1001217st2_G6_1001217B_191108</strain>
    </source>
</reference>
<evidence type="ECO:0000313" key="8">
    <source>
        <dbReference type="EMBL" id="MDB7084859.1"/>
    </source>
</evidence>
<proteinExistence type="predicted"/>
<keyword evidence="2" id="KW-1003">Cell membrane</keyword>
<keyword evidence="4 6" id="KW-1133">Transmembrane helix</keyword>
<comment type="subcellular location">
    <subcellularLocation>
        <location evidence="1">Cell membrane</location>
        <topology evidence="1">Multi-pass membrane protein</topology>
    </subcellularLocation>
</comment>
<evidence type="ECO:0000256" key="1">
    <source>
        <dbReference type="ARBA" id="ARBA00004651"/>
    </source>
</evidence>
<organism evidence="8 9">
    <name type="scientific">Thomasclavelia ramosa</name>
    <dbReference type="NCBI Taxonomy" id="1547"/>
    <lineage>
        <taxon>Bacteria</taxon>
        <taxon>Bacillati</taxon>
        <taxon>Bacillota</taxon>
        <taxon>Erysipelotrichia</taxon>
        <taxon>Erysipelotrichales</taxon>
        <taxon>Coprobacillaceae</taxon>
        <taxon>Thomasclavelia</taxon>
    </lineage>
</organism>
<dbReference type="PANTHER" id="PTHR35007">
    <property type="entry name" value="INTEGRAL MEMBRANE PROTEIN-RELATED"/>
    <property type="match status" value="1"/>
</dbReference>
<feature type="transmembrane region" description="Helical" evidence="6">
    <location>
        <begin position="91"/>
        <end position="118"/>
    </location>
</feature>